<organism evidence="1">
    <name type="scientific">viral metagenome</name>
    <dbReference type="NCBI Taxonomy" id="1070528"/>
    <lineage>
        <taxon>unclassified sequences</taxon>
        <taxon>metagenomes</taxon>
        <taxon>organismal metagenomes</taxon>
    </lineage>
</organism>
<accession>A0A6C0C9K0</accession>
<sequence>MDLQLTIKVVIVGEKNSGRAYFKRMLYPALSINSNNFIAETYFETDPKLFPKVTRCLTDRCQYLNSIHKNKITYRCINKCLGITDSRTKSHYINKNVFLSFCHIGDNYEEHADLIATANIIIYLTPHKLETPLFCFINDIVACHKKCLLTLITKQDINPNFHCQDMHISCMFAHSIRCMIYKYSQNIDKNCCLIMANCYGINKNELCENIYCDKQRYLLQCGFAGFRDCLVKLVQDNYREMIYDNFLYEMHLCKIDFMENIEILLGKVAIVETITEKICGEDVNILIQEYVATIADGDYGQLNNLECLRKFIPETNCCIKTKIETIKNKIISTCTDGISIDEQIYLPSAVCAIMMTMNMTMINCTYVCELYSSRTIEMLKVNDNLRMVSDAFFCPKESENMLNILICVQRIMPCELFKTFMMKILIAKLAVAVMIIESCCASKNDMMSYCKSLGKYLSCNINKKCYNLFTMIIDICDNIAIKYFDVYAELMNVFDNLECRDMSVCNVMEIDRFIIQLVSNQTCNPKC</sequence>
<name>A0A6C0C9K0_9ZZZZ</name>
<evidence type="ECO:0000313" key="1">
    <source>
        <dbReference type="EMBL" id="QHT00772.1"/>
    </source>
</evidence>
<proteinExistence type="predicted"/>
<dbReference type="AlphaFoldDB" id="A0A6C0C9K0"/>
<reference evidence="1" key="1">
    <citation type="journal article" date="2020" name="Nature">
        <title>Giant virus diversity and host interactions through global metagenomics.</title>
        <authorList>
            <person name="Schulz F."/>
            <person name="Roux S."/>
            <person name="Paez-Espino D."/>
            <person name="Jungbluth S."/>
            <person name="Walsh D.A."/>
            <person name="Denef V.J."/>
            <person name="McMahon K.D."/>
            <person name="Konstantinidis K.T."/>
            <person name="Eloe-Fadrosh E.A."/>
            <person name="Kyrpides N.C."/>
            <person name="Woyke T."/>
        </authorList>
    </citation>
    <scope>NUCLEOTIDE SEQUENCE</scope>
    <source>
        <strain evidence="1">GVMAG-M-3300020192-26</strain>
    </source>
</reference>
<dbReference type="EMBL" id="MN739358">
    <property type="protein sequence ID" value="QHT00772.1"/>
    <property type="molecule type" value="Genomic_DNA"/>
</dbReference>
<protein>
    <submittedName>
        <fullName evidence="1">Uncharacterized protein</fullName>
    </submittedName>
</protein>